<reference evidence="1 2" key="1">
    <citation type="submission" date="2019-08" db="EMBL/GenBank/DDBJ databases">
        <title>Complete genome sequence of Kushneria sp. YCWA18, a halophilic phosphate-solubilizing bacterium isolated from Daqiao saltern in China.</title>
        <authorList>
            <person name="Du G.-X."/>
            <person name="Qu L.-Y."/>
        </authorList>
    </citation>
    <scope>NUCLEOTIDE SEQUENCE [LARGE SCALE GENOMIC DNA]</scope>
    <source>
        <strain evidence="1 2">YCWA18</strain>
    </source>
</reference>
<proteinExistence type="predicted"/>
<evidence type="ECO:0008006" key="3">
    <source>
        <dbReference type="Google" id="ProtNLM"/>
    </source>
</evidence>
<gene>
    <name evidence="1" type="ORF">FY550_11420</name>
</gene>
<dbReference type="KEGG" id="kuy:FY550_11420"/>
<protein>
    <recommendedName>
        <fullName evidence="3">DUF3077 domain-containing protein</fullName>
    </recommendedName>
</protein>
<keyword evidence="2" id="KW-1185">Reference proteome</keyword>
<evidence type="ECO:0000313" key="2">
    <source>
        <dbReference type="Proteomes" id="UP000322553"/>
    </source>
</evidence>
<sequence length="101" mass="10991">MSHDIPLTTNVRHDVPVLVIRADADFQNLHDCAGRRLTAAKEMLFSIASVGIERAVAAEGRDLASIANAAYLLLEDADDMLLAIGRAHTREVADAREVRRG</sequence>
<dbReference type="Proteomes" id="UP000322553">
    <property type="component" value="Chromosome"/>
</dbReference>
<dbReference type="OrthoDB" id="6183266at2"/>
<organism evidence="1 2">
    <name type="scientific">Kushneria phosphatilytica</name>
    <dbReference type="NCBI Taxonomy" id="657387"/>
    <lineage>
        <taxon>Bacteria</taxon>
        <taxon>Pseudomonadati</taxon>
        <taxon>Pseudomonadota</taxon>
        <taxon>Gammaproteobacteria</taxon>
        <taxon>Oceanospirillales</taxon>
        <taxon>Halomonadaceae</taxon>
        <taxon>Kushneria</taxon>
    </lineage>
</organism>
<dbReference type="EMBL" id="CP043420">
    <property type="protein sequence ID" value="QEL12839.1"/>
    <property type="molecule type" value="Genomic_DNA"/>
</dbReference>
<dbReference type="AlphaFoldDB" id="A0A5C1A6Y0"/>
<name>A0A5C1A6Y0_9GAMM</name>
<accession>A0A5C1A6Y0</accession>
<evidence type="ECO:0000313" key="1">
    <source>
        <dbReference type="EMBL" id="QEL12839.1"/>
    </source>
</evidence>